<organism evidence="1 2">
    <name type="scientific">Erythrobacter westpacificensis</name>
    <dbReference type="NCBI Taxonomy" id="1055231"/>
    <lineage>
        <taxon>Bacteria</taxon>
        <taxon>Pseudomonadati</taxon>
        <taxon>Pseudomonadota</taxon>
        <taxon>Alphaproteobacteria</taxon>
        <taxon>Sphingomonadales</taxon>
        <taxon>Erythrobacteraceae</taxon>
        <taxon>Erythrobacter/Porphyrobacter group</taxon>
        <taxon>Erythrobacter</taxon>
    </lineage>
</organism>
<gene>
    <name evidence="1" type="ORF">GCM10023208_08760</name>
</gene>
<evidence type="ECO:0000313" key="2">
    <source>
        <dbReference type="Proteomes" id="UP001500518"/>
    </source>
</evidence>
<evidence type="ECO:0000313" key="1">
    <source>
        <dbReference type="EMBL" id="GAA5050065.1"/>
    </source>
</evidence>
<dbReference type="Gene3D" id="1.10.8.930">
    <property type="entry name" value="Protein of unknown function DUF1465"/>
    <property type="match status" value="1"/>
</dbReference>
<reference evidence="2" key="1">
    <citation type="journal article" date="2019" name="Int. J. Syst. Evol. Microbiol.">
        <title>The Global Catalogue of Microorganisms (GCM) 10K type strain sequencing project: providing services to taxonomists for standard genome sequencing and annotation.</title>
        <authorList>
            <consortium name="The Broad Institute Genomics Platform"/>
            <consortium name="The Broad Institute Genome Sequencing Center for Infectious Disease"/>
            <person name="Wu L."/>
            <person name="Ma J."/>
        </authorList>
    </citation>
    <scope>NUCLEOTIDE SEQUENCE [LARGE SCALE GENOMIC DNA]</scope>
    <source>
        <strain evidence="2">JCM 18014</strain>
    </source>
</reference>
<dbReference type="EMBL" id="BAABHV010000008">
    <property type="protein sequence ID" value="GAA5050065.1"/>
    <property type="molecule type" value="Genomic_DNA"/>
</dbReference>
<comment type="caution">
    <text evidence="1">The sequence shown here is derived from an EMBL/GenBank/DDBJ whole genome shotgun (WGS) entry which is preliminary data.</text>
</comment>
<keyword evidence="2" id="KW-1185">Reference proteome</keyword>
<evidence type="ECO:0008006" key="3">
    <source>
        <dbReference type="Google" id="ProtNLM"/>
    </source>
</evidence>
<dbReference type="Pfam" id="PF07323">
    <property type="entry name" value="DUF1465"/>
    <property type="match status" value="1"/>
</dbReference>
<dbReference type="RefSeq" id="WP_346031912.1">
    <property type="nucleotide sequence ID" value="NZ_BAABHV010000008.1"/>
</dbReference>
<dbReference type="InterPro" id="IPR038301">
    <property type="entry name" value="AraC-like_sf"/>
</dbReference>
<dbReference type="InterPro" id="IPR010848">
    <property type="entry name" value="DUF1465"/>
</dbReference>
<protein>
    <recommendedName>
        <fullName evidence="3">DUF1465 family protein</fullName>
    </recommendedName>
</protein>
<sequence length="154" mass="17492">MTTPASITPSIIETLYEDALLLADEARASFDLDDSYGSGGEEDSVARVAMSCEALRTTTRMMHAIAWLLNQKAFFAGEISEFQLRQHGRLPPAQPQPAQEELALLPPYISDLVDRSIQFYSRVERLDRAWRQRFESQPAAVRRLRERLGYAFGR</sequence>
<proteinExistence type="predicted"/>
<name>A0ABP9K5H3_9SPHN</name>
<dbReference type="Proteomes" id="UP001500518">
    <property type="component" value="Unassembled WGS sequence"/>
</dbReference>
<accession>A0ABP9K5H3</accession>